<comment type="caution">
    <text evidence="4">The sequence shown here is derived from an EMBL/GenBank/DDBJ whole genome shotgun (WGS) entry which is preliminary data.</text>
</comment>
<dbReference type="SUPFAM" id="SSF54373">
    <property type="entry name" value="FAD-linked reductases, C-terminal domain"/>
    <property type="match status" value="1"/>
</dbReference>
<evidence type="ECO:0000259" key="3">
    <source>
        <dbReference type="Pfam" id="PF01593"/>
    </source>
</evidence>
<name>A0ABU0R9J1_9MICO</name>
<dbReference type="Gene3D" id="3.50.50.60">
    <property type="entry name" value="FAD/NAD(P)-binding domain"/>
    <property type="match status" value="3"/>
</dbReference>
<keyword evidence="5" id="KW-1185">Reference proteome</keyword>
<dbReference type="InterPro" id="IPR036188">
    <property type="entry name" value="FAD/NAD-bd_sf"/>
</dbReference>
<evidence type="ECO:0000256" key="2">
    <source>
        <dbReference type="SAM" id="SignalP"/>
    </source>
</evidence>
<feature type="domain" description="Amine oxidase" evidence="3">
    <location>
        <begin position="151"/>
        <end position="216"/>
    </location>
</feature>
<feature type="compositionally biased region" description="Pro residues" evidence="1">
    <location>
        <begin position="35"/>
        <end position="59"/>
    </location>
</feature>
<sequence>MDSRATPGGMARRTFLAASLSGLAAVALASCTSPEPSPTPRPTSTPSATPTPTPTPPAGGVPTPTAMRRSRWGTDPFARGSFSFDAVGADRRLREALAQPVADRLLIAGEACDPESPGTLHGAQASGFHAAEELIRLGEPGERVAVVGAGIAGLTAARALLEAGFEVVVIEARGRVGGRVDSVDADGFDKPLQLGAMFVSDDALRGALAEASVATVPFRPVVEARTPSGVPAPIPPTGAEAVAAAQAWAAAQQRDVSLATALVDSGVVPLVGGPDGAGVTPGEWLAHTIVSEVQPATGATTAQVSALGYDAERRQQPTRLITGRLADYVDSLASTADIAVSSVVTRIAYNDRRVSLRLDSGESLTVDRAVVTVPLGVLKTDTLRFSPSLPLRHQRAISMLGMGIVDLVWLRFESAFWRADAATPDPPATTAAAPNVLTLVAADPAVSAWIDVGRGTDEAVLVGVIAAQQATRLEPLDDEEFREAILADLAPYATTPG</sequence>
<gene>
    <name evidence="4" type="ORF">QFZ26_002296</name>
</gene>
<dbReference type="SUPFAM" id="SSF51905">
    <property type="entry name" value="FAD/NAD(P)-binding domain"/>
    <property type="match status" value="2"/>
</dbReference>
<protein>
    <submittedName>
        <fullName evidence="4">Monoamine oxidase</fullName>
    </submittedName>
</protein>
<feature type="signal peptide" evidence="2">
    <location>
        <begin position="1"/>
        <end position="29"/>
    </location>
</feature>
<dbReference type="EMBL" id="JAUSYY010000001">
    <property type="protein sequence ID" value="MDQ0894741.1"/>
    <property type="molecule type" value="Genomic_DNA"/>
</dbReference>
<feature type="region of interest" description="Disordered" evidence="1">
    <location>
        <begin position="31"/>
        <end position="74"/>
    </location>
</feature>
<dbReference type="InterPro" id="IPR050281">
    <property type="entry name" value="Flavin_monoamine_oxidase"/>
</dbReference>
<dbReference type="InterPro" id="IPR002937">
    <property type="entry name" value="Amino_oxidase"/>
</dbReference>
<keyword evidence="2" id="KW-0732">Signal</keyword>
<evidence type="ECO:0000256" key="1">
    <source>
        <dbReference type="SAM" id="MobiDB-lite"/>
    </source>
</evidence>
<evidence type="ECO:0000313" key="4">
    <source>
        <dbReference type="EMBL" id="MDQ0894741.1"/>
    </source>
</evidence>
<proteinExistence type="predicted"/>
<dbReference type="PANTHER" id="PTHR10742:SF410">
    <property type="entry name" value="LYSINE-SPECIFIC HISTONE DEMETHYLASE 2"/>
    <property type="match status" value="1"/>
</dbReference>
<accession>A0ABU0R9J1</accession>
<dbReference type="PROSITE" id="PS51257">
    <property type="entry name" value="PROKAR_LIPOPROTEIN"/>
    <property type="match status" value="1"/>
</dbReference>
<feature type="domain" description="Amine oxidase" evidence="3">
    <location>
        <begin position="61"/>
        <end position="135"/>
    </location>
</feature>
<evidence type="ECO:0000313" key="5">
    <source>
        <dbReference type="Proteomes" id="UP001239083"/>
    </source>
</evidence>
<dbReference type="Proteomes" id="UP001239083">
    <property type="component" value="Unassembled WGS sequence"/>
</dbReference>
<dbReference type="Pfam" id="PF01593">
    <property type="entry name" value="Amino_oxidase"/>
    <property type="match status" value="3"/>
</dbReference>
<dbReference type="InterPro" id="IPR006311">
    <property type="entry name" value="TAT_signal"/>
</dbReference>
<feature type="chain" id="PRO_5045881577" evidence="2">
    <location>
        <begin position="30"/>
        <end position="497"/>
    </location>
</feature>
<reference evidence="4 5" key="1">
    <citation type="submission" date="2023-07" db="EMBL/GenBank/DDBJ databases">
        <title>Comparative genomics of wheat-associated soil bacteria to identify genetic determinants of phenazine resistance.</title>
        <authorList>
            <person name="Mouncey N."/>
        </authorList>
    </citation>
    <scope>NUCLEOTIDE SEQUENCE [LARGE SCALE GENOMIC DNA]</scope>
    <source>
        <strain evidence="4 5">V3I3</strain>
    </source>
</reference>
<dbReference type="PANTHER" id="PTHR10742">
    <property type="entry name" value="FLAVIN MONOAMINE OXIDASE"/>
    <property type="match status" value="1"/>
</dbReference>
<dbReference type="PROSITE" id="PS51318">
    <property type="entry name" value="TAT"/>
    <property type="match status" value="1"/>
</dbReference>
<organism evidence="4 5">
    <name type="scientific">Agromyces ramosus</name>
    <dbReference type="NCBI Taxonomy" id="33879"/>
    <lineage>
        <taxon>Bacteria</taxon>
        <taxon>Bacillati</taxon>
        <taxon>Actinomycetota</taxon>
        <taxon>Actinomycetes</taxon>
        <taxon>Micrococcales</taxon>
        <taxon>Microbacteriaceae</taxon>
        <taxon>Agromyces</taxon>
    </lineage>
</organism>
<feature type="domain" description="Amine oxidase" evidence="3">
    <location>
        <begin position="312"/>
        <end position="490"/>
    </location>
</feature>
<dbReference type="RefSeq" id="WP_307042225.1">
    <property type="nucleotide sequence ID" value="NZ_JAUSYY010000001.1"/>
</dbReference>